<reference evidence="3" key="1">
    <citation type="submission" date="2025-08" db="UniProtKB">
        <authorList>
            <consortium name="RefSeq"/>
        </authorList>
    </citation>
    <scope>IDENTIFICATION</scope>
    <source>
        <tissue evidence="3">Fruit stalk</tissue>
    </source>
</reference>
<dbReference type="InterPro" id="IPR056924">
    <property type="entry name" value="SH3_Tf2-1"/>
</dbReference>
<evidence type="ECO:0000259" key="1">
    <source>
        <dbReference type="PROSITE" id="PS50994"/>
    </source>
</evidence>
<gene>
    <name evidence="3" type="primary">LOC111301098</name>
</gene>
<keyword evidence="2" id="KW-1185">Reference proteome</keyword>
<sequence>MPNNIVSDRNKVFTSMFWKGLFKLLGTELKLSTSYHPQTDGQSEVYNTSHHTSIQTTPYEVAYGQPVPTLMPYLLDDSKVGAIDRSLQARETTIQLLKFPFNRARNRMKQQAEKHKQLSMVNRPCLKLAARFFGLYKVLDKVGFMAYRLKLPERAKVHLLFHVSLPKKNVGNEPAKFDFLPLDRDGTIAKEPIQILDRRMNKKRGKLEVPV</sequence>
<dbReference type="PANTHER" id="PTHR46148">
    <property type="entry name" value="CHROMO DOMAIN-CONTAINING PROTEIN"/>
    <property type="match status" value="1"/>
</dbReference>
<dbReference type="GO" id="GO:0015074">
    <property type="term" value="P:DNA integration"/>
    <property type="evidence" value="ECO:0007669"/>
    <property type="project" value="InterPro"/>
</dbReference>
<protein>
    <submittedName>
        <fullName evidence="3">Uncharacterized protein LOC111301098</fullName>
    </submittedName>
</protein>
<dbReference type="Pfam" id="PF24626">
    <property type="entry name" value="SH3_Tf2-1"/>
    <property type="match status" value="1"/>
</dbReference>
<accession>A0A6P5ZIW1</accession>
<evidence type="ECO:0000313" key="3">
    <source>
        <dbReference type="RefSeq" id="XP_022752326.1"/>
    </source>
</evidence>
<dbReference type="SUPFAM" id="SSF53098">
    <property type="entry name" value="Ribonuclease H-like"/>
    <property type="match status" value="1"/>
</dbReference>
<dbReference type="PANTHER" id="PTHR46148:SF52">
    <property type="entry name" value="OS04G0603800 PROTEIN"/>
    <property type="match status" value="1"/>
</dbReference>
<evidence type="ECO:0000313" key="2">
    <source>
        <dbReference type="Proteomes" id="UP000515121"/>
    </source>
</evidence>
<dbReference type="GeneID" id="111301098"/>
<dbReference type="InterPro" id="IPR036397">
    <property type="entry name" value="RNaseH_sf"/>
</dbReference>
<dbReference type="AlphaFoldDB" id="A0A6P5ZIW1"/>
<dbReference type="InterPro" id="IPR001584">
    <property type="entry name" value="Integrase_cat-core"/>
</dbReference>
<dbReference type="Gene3D" id="3.30.420.10">
    <property type="entry name" value="Ribonuclease H-like superfamily/Ribonuclease H"/>
    <property type="match status" value="1"/>
</dbReference>
<organism evidence="2 3">
    <name type="scientific">Durio zibethinus</name>
    <name type="common">Durian</name>
    <dbReference type="NCBI Taxonomy" id="66656"/>
    <lineage>
        <taxon>Eukaryota</taxon>
        <taxon>Viridiplantae</taxon>
        <taxon>Streptophyta</taxon>
        <taxon>Embryophyta</taxon>
        <taxon>Tracheophyta</taxon>
        <taxon>Spermatophyta</taxon>
        <taxon>Magnoliopsida</taxon>
        <taxon>eudicotyledons</taxon>
        <taxon>Gunneridae</taxon>
        <taxon>Pentapetalae</taxon>
        <taxon>rosids</taxon>
        <taxon>malvids</taxon>
        <taxon>Malvales</taxon>
        <taxon>Malvaceae</taxon>
        <taxon>Helicteroideae</taxon>
        <taxon>Durio</taxon>
    </lineage>
</organism>
<dbReference type="OrthoDB" id="5554229at2759"/>
<dbReference type="KEGG" id="dzi:111301098"/>
<dbReference type="GO" id="GO:0003676">
    <property type="term" value="F:nucleic acid binding"/>
    <property type="evidence" value="ECO:0007669"/>
    <property type="project" value="InterPro"/>
</dbReference>
<dbReference type="RefSeq" id="XP_022752326.1">
    <property type="nucleotide sequence ID" value="XM_022896591.1"/>
</dbReference>
<proteinExistence type="predicted"/>
<dbReference type="PROSITE" id="PS50994">
    <property type="entry name" value="INTEGRASE"/>
    <property type="match status" value="1"/>
</dbReference>
<name>A0A6P5ZIW1_DURZI</name>
<dbReference type="InterPro" id="IPR012337">
    <property type="entry name" value="RNaseH-like_sf"/>
</dbReference>
<feature type="domain" description="Integrase catalytic" evidence="1">
    <location>
        <begin position="1"/>
        <end position="123"/>
    </location>
</feature>
<dbReference type="Proteomes" id="UP000515121">
    <property type="component" value="Unplaced"/>
</dbReference>